<organism evidence="1 2">
    <name type="scientific">Thiocapsa marina 5811</name>
    <dbReference type="NCBI Taxonomy" id="768671"/>
    <lineage>
        <taxon>Bacteria</taxon>
        <taxon>Pseudomonadati</taxon>
        <taxon>Pseudomonadota</taxon>
        <taxon>Gammaproteobacteria</taxon>
        <taxon>Chromatiales</taxon>
        <taxon>Chromatiaceae</taxon>
        <taxon>Thiocapsa</taxon>
    </lineage>
</organism>
<reference evidence="1 2" key="1">
    <citation type="submission" date="2011-06" db="EMBL/GenBank/DDBJ databases">
        <title>The draft genome of Thiocapsa marina 5811.</title>
        <authorList>
            <consortium name="US DOE Joint Genome Institute (JGI-PGF)"/>
            <person name="Lucas S."/>
            <person name="Han J."/>
            <person name="Cheng J.-F."/>
            <person name="Goodwin L."/>
            <person name="Pitluck S."/>
            <person name="Peters L."/>
            <person name="Land M.L."/>
            <person name="Hauser L."/>
            <person name="Vogl K."/>
            <person name="Liu Z."/>
            <person name="Imhoff J."/>
            <person name="Thiel V."/>
            <person name="Frigaard N.-U."/>
            <person name="Bryant D."/>
            <person name="Woyke T.J."/>
        </authorList>
    </citation>
    <scope>NUCLEOTIDE SEQUENCE [LARGE SCALE GENOMIC DNA]</scope>
    <source>
        <strain evidence="1 2">5811</strain>
    </source>
</reference>
<sequence length="354" mass="40418">MDPDILAHRVATGTSIHPVNSLNQDGLQQIIHTLYEITDKIDTKFELSERFSKLSARKRMLSQEEPFACWPNGTCFRAENGEKDPFQFNYWRISEDDIGVWNEDLMVEDTSLHHFVRYIPHLLLGVYANFDSDWAISEKDIQNGDVKGLFGATLSQHKHANTIQQSNRERLAGFVGDPSVQRISWDNERLMINDLPEEEYISINQQHMMAYFKEVGLQPDWGRNQGEVVCEHAVWLCLYPSWQSEGGRVTNLIPVIVGNYGGAGANGELVVAEAEAVISESFVRQTLLGGKTILERLEEILWVSDSRAVPEVISELERTALFIEEHPLLKRYRKLDMGMKYIADWGNALDEHNV</sequence>
<gene>
    <name evidence="1" type="ORF">ThimaDRAFT_0831</name>
</gene>
<protein>
    <submittedName>
        <fullName evidence="1">Uncharacterized protein</fullName>
    </submittedName>
</protein>
<evidence type="ECO:0000313" key="1">
    <source>
        <dbReference type="EMBL" id="EGV20155.1"/>
    </source>
</evidence>
<proteinExistence type="predicted"/>
<dbReference type="AlphaFoldDB" id="F9U7C9"/>
<name>F9U7C9_9GAMM</name>
<evidence type="ECO:0000313" key="2">
    <source>
        <dbReference type="Proteomes" id="UP000005459"/>
    </source>
</evidence>
<dbReference type="Proteomes" id="UP000005459">
    <property type="component" value="Unassembled WGS sequence"/>
</dbReference>
<dbReference type="EMBL" id="AFWV01000002">
    <property type="protein sequence ID" value="EGV20155.1"/>
    <property type="molecule type" value="Genomic_DNA"/>
</dbReference>
<keyword evidence="2" id="KW-1185">Reference proteome</keyword>
<accession>F9U7C9</accession>